<protein>
    <recommendedName>
        <fullName evidence="2">Minor tail protein</fullName>
    </recommendedName>
</protein>
<dbReference type="Gene3D" id="3.30.2000.20">
    <property type="match status" value="1"/>
</dbReference>
<dbReference type="InterPro" id="IPR025395">
    <property type="entry name" value="Phage_tail_terminator-like"/>
</dbReference>
<accession>A0A6M5CDU6</accession>
<proteinExistence type="predicted"/>
<dbReference type="EMBL" id="MT360682">
    <property type="protein sequence ID" value="QJT70608.1"/>
    <property type="molecule type" value="Genomic_DNA"/>
</dbReference>
<name>A0A6M5CDU6_9CAUD</name>
<evidence type="ECO:0000313" key="1">
    <source>
        <dbReference type="EMBL" id="QJT70608.1"/>
    </source>
</evidence>
<dbReference type="Pfam" id="PF13554">
    <property type="entry name" value="Phage_tail_terminator_5"/>
    <property type="match status" value="1"/>
</dbReference>
<organism evidence="1">
    <name type="scientific">Vibrio phage Vc1</name>
    <dbReference type="NCBI Taxonomy" id="1480731"/>
    <lineage>
        <taxon>Viruses</taxon>
        <taxon>Duplodnaviria</taxon>
        <taxon>Heunggongvirae</taxon>
        <taxon>Uroviricota</taxon>
        <taxon>Caudoviricetes</taxon>
        <taxon>Drexlerviridae</taxon>
        <taxon>Jhansiroadvirus</taxon>
        <taxon>Jhansiroadvirus gwaliVC1</taxon>
    </lineage>
</organism>
<gene>
    <name evidence="1" type="ORF">2019VC1_03</name>
</gene>
<evidence type="ECO:0008006" key="2">
    <source>
        <dbReference type="Google" id="ProtNLM"/>
    </source>
</evidence>
<reference evidence="1" key="1">
    <citation type="submission" date="2020-04" db="EMBL/GenBank/DDBJ databases">
        <authorList>
            <person name="Kumar P."/>
            <person name="Meghvansi M.K."/>
            <person name="Kamboj D.V."/>
        </authorList>
    </citation>
    <scope>NUCLEOTIDE SEQUENCE [LARGE SCALE GENOMIC DNA]</scope>
</reference>
<sequence>MHYELSVAARVALAEQFGKAYPIQYENVDFVPPVNGGLYLKYDYIDSDTEFLSLDRKCKSYIGMVQIGVVFPPGSGTDKARLVAKDIADFFEDGKMLSTGYIYEGAITHRLQKSETGWFYPVRFYVRFDGK</sequence>